<accession>A0A9W4XF08</accession>
<keyword evidence="4" id="KW-1185">Reference proteome</keyword>
<dbReference type="OrthoDB" id="5421765at2759"/>
<evidence type="ECO:0000256" key="1">
    <source>
        <dbReference type="SAM" id="MobiDB-lite"/>
    </source>
</evidence>
<feature type="transmembrane region" description="Helical" evidence="2">
    <location>
        <begin position="170"/>
        <end position="192"/>
    </location>
</feature>
<gene>
    <name evidence="3" type="ORF">PDIGIT_LOCUS2471</name>
</gene>
<comment type="caution">
    <text evidence="3">The sequence shown here is derived from an EMBL/GenBank/DDBJ whole genome shotgun (WGS) entry which is preliminary data.</text>
</comment>
<name>A0A9W4XF08_9PLEO</name>
<protein>
    <submittedName>
        <fullName evidence="3">Uncharacterized protein</fullName>
    </submittedName>
</protein>
<evidence type="ECO:0000313" key="4">
    <source>
        <dbReference type="Proteomes" id="UP001152607"/>
    </source>
</evidence>
<keyword evidence="2" id="KW-0812">Transmembrane</keyword>
<keyword evidence="2" id="KW-1133">Transmembrane helix</keyword>
<dbReference type="Proteomes" id="UP001152607">
    <property type="component" value="Unassembled WGS sequence"/>
</dbReference>
<feature type="region of interest" description="Disordered" evidence="1">
    <location>
        <begin position="116"/>
        <end position="147"/>
    </location>
</feature>
<dbReference type="AlphaFoldDB" id="A0A9W4XF08"/>
<keyword evidence="2" id="KW-0472">Membrane</keyword>
<dbReference type="EMBL" id="CAOQHR010000002">
    <property type="protein sequence ID" value="CAI6291425.1"/>
    <property type="molecule type" value="Genomic_DNA"/>
</dbReference>
<proteinExistence type="predicted"/>
<reference evidence="3" key="1">
    <citation type="submission" date="2023-01" db="EMBL/GenBank/DDBJ databases">
        <authorList>
            <person name="Van Ghelder C."/>
            <person name="Rancurel C."/>
        </authorList>
    </citation>
    <scope>NUCLEOTIDE SEQUENCE</scope>
    <source>
        <strain evidence="3">CNCM I-4278</strain>
    </source>
</reference>
<sequence length="490" mass="52957">MSSPIATPGTDPTASPTLKTLGTTIVPARSSTPEGTVVFFQIPDVTTRVSYNAIPAPTAPTIPASGELSDATPLKEIYGFFNWNSSNKTAPLLWLPAPNDWRAAKVVSSMELPWQTSAETSDTKTAAPTSTQNSTPTSQSTKVSTPVSTSVAASPHFKPVVAKPGLSNGAIVGIAIGSFIGGALIAALLFWIMAKKKKPSKTSDSEASTVHVPLVAREKMVDAKTISISSSSPILYHTNESVGAQPLEDKAISGEISKISNLIKNHVQSYYHTKTVSAGMIDYDDLSALGPGLPVSVGTLGTLLGSAATREIALRFCIAWVVTSRIQLHESSHRSFLPLEISECLQSMSPQNWDSKVHASLLAKWRVITSELLQSAYVRNAFSLDDSRIHNIQGAVGVLDNVLRPYIDTRMDNGQRSRNLEEILKRAAQFAFTLFSQRSEWDFDWQIEEQNASSEGICVFPALVQVLDEHGEVLKPARPFSEAVVRRLDE</sequence>
<evidence type="ECO:0000313" key="3">
    <source>
        <dbReference type="EMBL" id="CAI6291425.1"/>
    </source>
</evidence>
<evidence type="ECO:0000256" key="2">
    <source>
        <dbReference type="SAM" id="Phobius"/>
    </source>
</evidence>
<feature type="compositionally biased region" description="Low complexity" evidence="1">
    <location>
        <begin position="125"/>
        <end position="147"/>
    </location>
</feature>
<organism evidence="3 4">
    <name type="scientific">Periconia digitata</name>
    <dbReference type="NCBI Taxonomy" id="1303443"/>
    <lineage>
        <taxon>Eukaryota</taxon>
        <taxon>Fungi</taxon>
        <taxon>Dikarya</taxon>
        <taxon>Ascomycota</taxon>
        <taxon>Pezizomycotina</taxon>
        <taxon>Dothideomycetes</taxon>
        <taxon>Pleosporomycetidae</taxon>
        <taxon>Pleosporales</taxon>
        <taxon>Massarineae</taxon>
        <taxon>Periconiaceae</taxon>
        <taxon>Periconia</taxon>
    </lineage>
</organism>